<reference evidence="2" key="1">
    <citation type="journal article" date="2020" name="Nature">
        <title>Giant virus diversity and host interactions through global metagenomics.</title>
        <authorList>
            <person name="Schulz F."/>
            <person name="Roux S."/>
            <person name="Paez-Espino D."/>
            <person name="Jungbluth S."/>
            <person name="Walsh D.A."/>
            <person name="Denef V.J."/>
            <person name="McMahon K.D."/>
            <person name="Konstantinidis K.T."/>
            <person name="Eloe-Fadrosh E.A."/>
            <person name="Kyrpides N.C."/>
            <person name="Woyke T."/>
        </authorList>
    </citation>
    <scope>NUCLEOTIDE SEQUENCE</scope>
    <source>
        <strain evidence="2">GVMAG-M-3300023184-105</strain>
    </source>
</reference>
<proteinExistence type="predicted"/>
<evidence type="ECO:0000256" key="1">
    <source>
        <dbReference type="SAM" id="MobiDB-lite"/>
    </source>
</evidence>
<dbReference type="EMBL" id="MN739960">
    <property type="protein sequence ID" value="QHT80070.1"/>
    <property type="molecule type" value="Genomic_DNA"/>
</dbReference>
<protein>
    <submittedName>
        <fullName evidence="2">Uncharacterized protein</fullName>
    </submittedName>
</protein>
<feature type="compositionally biased region" description="Low complexity" evidence="1">
    <location>
        <begin position="52"/>
        <end position="64"/>
    </location>
</feature>
<sequence>MKTSNINRGYNRFSKKYKKTRFSKNKRKTYNKKTRKSQEGGGKWGILPSFLTKTTTTTDETQNTDNGKWGISFHSNPRQTTDEGYVASEKSLSTDSMHSIASNLLSDTRSRLPIVPSSVLQRIQLASSGTPIQTNAAQRYKYPVIDIFWQLFKINNKNDATYIKTHEAKLIYLIQNDIETNYALILLLYNLGEVFDKNPPSDALEYATSETDDSSIEDTTEIDMHQAESSVEIEDKLDKETANNILARYILLFEKFRREQKIKFEDYMYIQDNTKVVFEDSETLKNLLILFKNIMDKNRQLIEQAKQLQNTSNLDGEKLKIQMDIRDINKYAILCTRHLPSCNNAVETLGAVIGRKALEPFLTSNGIIRGLELAIGTPTIGCSDSEYGNPYIDTELKAALNWNQLTSETASGISSDESFFKLIKSKPGRLLVYVSNLIRTWMTASILYGCSDIGISYELVLIVAPHLKEHHLTTLTKEVRRGNYPIDIETQINYFKQFLQIVYNFCDKKGIKMVKTIHIKFPMVNTRRSGEDPRDFITFTIKLGTSINSSSTNFVSSYDYYGLSEELTGTTPTVSEPFTSFYSKKNYTQNGNLMHFFNWLNIHHAYIIGELNKHANETNQISQNQMILMVAHSNIMQAFAKYLNTPPNRATYETNAWSIFIKQNMLSDVIVNRKHHFIPILGVPQSCSTDLGWANDKICNPTGNDRNSLENGSIVWKHTSTNKYQTVPQYLRVGGKSPRKQKYNKTRKHSKKY</sequence>
<accession>A0A6C0HI87</accession>
<evidence type="ECO:0000313" key="2">
    <source>
        <dbReference type="EMBL" id="QHT80070.1"/>
    </source>
</evidence>
<feature type="region of interest" description="Disordered" evidence="1">
    <location>
        <begin position="24"/>
        <end position="75"/>
    </location>
</feature>
<organism evidence="2">
    <name type="scientific">viral metagenome</name>
    <dbReference type="NCBI Taxonomy" id="1070528"/>
    <lineage>
        <taxon>unclassified sequences</taxon>
        <taxon>metagenomes</taxon>
        <taxon>organismal metagenomes</taxon>
    </lineage>
</organism>
<dbReference type="AlphaFoldDB" id="A0A6C0HI87"/>
<feature type="compositionally biased region" description="Basic residues" evidence="1">
    <location>
        <begin position="24"/>
        <end position="35"/>
    </location>
</feature>
<name>A0A6C0HI87_9ZZZZ</name>